<dbReference type="PANTHER" id="PTHR20835">
    <property type="entry name" value="E3 UBIQUITIN-PROTEIN LIGASE PPP1R11-RELATED"/>
    <property type="match status" value="1"/>
</dbReference>
<dbReference type="AlphaFoldDB" id="A0A1H6PYQ9"/>
<evidence type="ECO:0000256" key="2">
    <source>
        <dbReference type="RuleBase" id="RU367162"/>
    </source>
</evidence>
<evidence type="ECO:0000256" key="3">
    <source>
        <dbReference type="SAM" id="MobiDB-lite"/>
    </source>
</evidence>
<dbReference type="EMBL" id="KZ858960">
    <property type="protein sequence ID" value="RDW27662.1"/>
    <property type="molecule type" value="Genomic_DNA"/>
</dbReference>
<feature type="compositionally biased region" description="Polar residues" evidence="3">
    <location>
        <begin position="1"/>
        <end position="16"/>
    </location>
</feature>
<comment type="subcellular location">
    <subcellularLocation>
        <location evidence="2">Nucleus</location>
    </subcellularLocation>
</comment>
<evidence type="ECO:0000313" key="6">
    <source>
        <dbReference type="Proteomes" id="UP000182444"/>
    </source>
</evidence>
<evidence type="ECO:0000313" key="7">
    <source>
        <dbReference type="Proteomes" id="UP000256601"/>
    </source>
</evidence>
<feature type="compositionally biased region" description="Basic residues" evidence="3">
    <location>
        <begin position="96"/>
        <end position="107"/>
    </location>
</feature>
<dbReference type="RefSeq" id="XP_505811.1">
    <property type="nucleotide sequence ID" value="XM_505811.1"/>
</dbReference>
<comment type="function">
    <text evidence="2">Regulator of type 1 phosphatases which maintains protein phosphatase activity under strict control.</text>
</comment>
<organism evidence="4 6">
    <name type="scientific">Yarrowia lipolytica</name>
    <name type="common">Candida lipolytica</name>
    <dbReference type="NCBI Taxonomy" id="4952"/>
    <lineage>
        <taxon>Eukaryota</taxon>
        <taxon>Fungi</taxon>
        <taxon>Dikarya</taxon>
        <taxon>Ascomycota</taxon>
        <taxon>Saccharomycotina</taxon>
        <taxon>Dipodascomycetes</taxon>
        <taxon>Dipodascales</taxon>
        <taxon>Dipodascales incertae sedis</taxon>
        <taxon>Yarrowia</taxon>
    </lineage>
</organism>
<comment type="similarity">
    <text evidence="1 2">Belongs to the YPI1 family.</text>
</comment>
<dbReference type="Pfam" id="PF07491">
    <property type="entry name" value="PPI_Ypi1"/>
    <property type="match status" value="1"/>
</dbReference>
<evidence type="ECO:0000313" key="4">
    <source>
        <dbReference type="EMBL" id="AOW07628.1"/>
    </source>
</evidence>
<dbReference type="GO" id="GO:0005634">
    <property type="term" value="C:nucleus"/>
    <property type="evidence" value="ECO:0007669"/>
    <property type="project" value="UniProtKB-SubCell"/>
</dbReference>
<dbReference type="OrthoDB" id="307488at2759"/>
<reference evidence="5 7" key="2">
    <citation type="submission" date="2018-07" db="EMBL/GenBank/DDBJ databases">
        <title>Draft Genome Assemblies for Five Robust Yarrowia lipolytica Strains Exhibiting High Lipid Production and Pentose Sugar Utilization and Sugar Alcohol Secretion from Undetoxified Lignocellulosic Biomass Hydrolysates.</title>
        <authorList>
            <consortium name="DOE Joint Genome Institute"/>
            <person name="Walker C."/>
            <person name="Ryu S."/>
            <person name="Na H."/>
            <person name="Zane M."/>
            <person name="LaButti K."/>
            <person name="Lipzen A."/>
            <person name="Haridas S."/>
            <person name="Barry K."/>
            <person name="Grigoriev I.V."/>
            <person name="Quarterman J."/>
            <person name="Slininger P."/>
            <person name="Dien B."/>
            <person name="Trinh C.T."/>
        </authorList>
    </citation>
    <scope>NUCLEOTIDE SEQUENCE [LARGE SCALE GENOMIC DNA]</scope>
    <source>
        <strain evidence="5 7">YB392</strain>
    </source>
</reference>
<proteinExistence type="inferred from homology"/>
<protein>
    <recommendedName>
        <fullName evidence="2">Type 1 phosphatases regulator</fullName>
    </recommendedName>
</protein>
<dbReference type="Proteomes" id="UP000256601">
    <property type="component" value="Unassembled WGS sequence"/>
</dbReference>
<feature type="region of interest" description="Disordered" evidence="3">
    <location>
        <begin position="1"/>
        <end position="126"/>
    </location>
</feature>
<reference evidence="4 6" key="1">
    <citation type="journal article" date="2016" name="PLoS ONE">
        <title>Sequence Assembly of Yarrowia lipolytica Strain W29/CLIB89 Shows Transposable Element Diversity.</title>
        <authorList>
            <person name="Magnan C."/>
            <person name="Yu J."/>
            <person name="Chang I."/>
            <person name="Jahn E."/>
            <person name="Kanomata Y."/>
            <person name="Wu J."/>
            <person name="Zeller M."/>
            <person name="Oakes M."/>
            <person name="Baldi P."/>
            <person name="Sandmeyer S."/>
        </authorList>
    </citation>
    <scope>NUCLEOTIDE SEQUENCE [LARGE SCALE GENOMIC DNA]</scope>
    <source>
        <strain evidence="4">CLIB89</strain>
        <strain evidence="6">CLIB89(W29)</strain>
    </source>
</reference>
<dbReference type="EMBL" id="CP017558">
    <property type="protein sequence ID" value="AOW07628.1"/>
    <property type="molecule type" value="Genomic_DNA"/>
</dbReference>
<dbReference type="OMA" id="AYEVQPH"/>
<evidence type="ECO:0000256" key="1">
    <source>
        <dbReference type="ARBA" id="ARBA00005605"/>
    </source>
</evidence>
<name>A0A1H6PYQ9_YARLL</name>
<keyword evidence="2" id="KW-0539">Nucleus</keyword>
<sequence length="126" mass="13895">MSHNQQAAQPSSSRTQVIEREASPGVLTVRGAAEDEDSNVRFTEEVVDNEHMDKKKSKICCIYHPPAEFGESSEEESCGSDDSGPESDEGDIPNARKPKKKNKGKCGGHRDPSPNAYERKPRPKKN</sequence>
<dbReference type="PANTHER" id="PTHR20835:SF0">
    <property type="entry name" value="E3 UBIQUITIN-PROTEIN LIGASE PPP1R11"/>
    <property type="match status" value="1"/>
</dbReference>
<dbReference type="eggNOG" id="KOG4102">
    <property type="taxonomic scope" value="Eukaryota"/>
</dbReference>
<feature type="compositionally biased region" description="Basic and acidic residues" evidence="3">
    <location>
        <begin position="108"/>
        <end position="120"/>
    </location>
</feature>
<dbReference type="Proteomes" id="UP000182444">
    <property type="component" value="Chromosome 1F"/>
</dbReference>
<feature type="compositionally biased region" description="Acidic residues" evidence="3">
    <location>
        <begin position="71"/>
        <end position="91"/>
    </location>
</feature>
<dbReference type="VEuPathDB" id="FungiDB:YALI1_F31432g"/>
<dbReference type="GO" id="GO:0004865">
    <property type="term" value="F:protein serine/threonine phosphatase inhibitor activity"/>
    <property type="evidence" value="ECO:0007669"/>
    <property type="project" value="UniProtKB-UniRule"/>
</dbReference>
<feature type="compositionally biased region" description="Basic and acidic residues" evidence="3">
    <location>
        <begin position="38"/>
        <end position="53"/>
    </location>
</feature>
<accession>A0A1H6PYQ9</accession>
<dbReference type="GO" id="GO:0008157">
    <property type="term" value="F:protein phosphatase 1 binding"/>
    <property type="evidence" value="ECO:0007669"/>
    <property type="project" value="TreeGrafter"/>
</dbReference>
<evidence type="ECO:0000313" key="5">
    <source>
        <dbReference type="EMBL" id="RDW27662.1"/>
    </source>
</evidence>
<gene>
    <name evidence="5" type="ORF">B0I71DRAFT_128728</name>
    <name evidence="4" type="ORF">YALI1_F31432g</name>
</gene>
<dbReference type="InterPro" id="IPR011107">
    <property type="entry name" value="PPI_Ypi1"/>
</dbReference>
<dbReference type="VEuPathDB" id="FungiDB:YALI0_F23991g"/>
<dbReference type="GeneID" id="2908741"/>
<dbReference type="KEGG" id="yli:2908741"/>
<dbReference type="SMR" id="A0A1H6PYQ9"/>